<sequence>MEWDETKNELNIRKHGISFAEASEIFNDPNLIEFFDHAHSTTEEARYICYGVTSKYLVLAVVYTDRNGTIRLISARKANNKERGVYYDRLRTIYSNL</sequence>
<dbReference type="Proteomes" id="UP000014634">
    <property type="component" value="Unassembled WGS sequence"/>
</dbReference>
<dbReference type="Pfam" id="PF04365">
    <property type="entry name" value="BrnT_toxin"/>
    <property type="match status" value="1"/>
</dbReference>
<protein>
    <recommendedName>
        <fullName evidence="3">BrnT family toxin</fullName>
    </recommendedName>
</protein>
<dbReference type="EMBL" id="ATFE01000004">
    <property type="protein sequence ID" value="EPF29470.1"/>
    <property type="molecule type" value="Genomic_DNA"/>
</dbReference>
<organism evidence="1 2">
    <name type="scientific">Treponema medium ATCC 700293</name>
    <dbReference type="NCBI Taxonomy" id="1125700"/>
    <lineage>
        <taxon>Bacteria</taxon>
        <taxon>Pseudomonadati</taxon>
        <taxon>Spirochaetota</taxon>
        <taxon>Spirochaetia</taxon>
        <taxon>Spirochaetales</taxon>
        <taxon>Treponemataceae</taxon>
        <taxon>Treponema</taxon>
    </lineage>
</organism>
<dbReference type="AlphaFoldDB" id="A0AA87NRC6"/>
<name>A0AA87NRC6_TREMD</name>
<proteinExistence type="predicted"/>
<dbReference type="InterPro" id="IPR038573">
    <property type="entry name" value="BrnT_sf"/>
</dbReference>
<evidence type="ECO:0000313" key="1">
    <source>
        <dbReference type="EMBL" id="EPF29470.1"/>
    </source>
</evidence>
<dbReference type="RefSeq" id="WP_016522726.1">
    <property type="nucleotide sequence ID" value="NZ_KE332517.1"/>
</dbReference>
<evidence type="ECO:0000313" key="2">
    <source>
        <dbReference type="Proteomes" id="UP000014634"/>
    </source>
</evidence>
<evidence type="ECO:0008006" key="3">
    <source>
        <dbReference type="Google" id="ProtNLM"/>
    </source>
</evidence>
<dbReference type="InterPro" id="IPR007460">
    <property type="entry name" value="BrnT_toxin"/>
</dbReference>
<accession>A0AA87NRC6</accession>
<gene>
    <name evidence="1" type="ORF">HMPREF9195_00756</name>
</gene>
<comment type="caution">
    <text evidence="1">The sequence shown here is derived from an EMBL/GenBank/DDBJ whole genome shotgun (WGS) entry which is preliminary data.</text>
</comment>
<dbReference type="Gene3D" id="3.10.450.530">
    <property type="entry name" value="Ribonuclease toxin, BrnT, of type II toxin-antitoxin system"/>
    <property type="match status" value="1"/>
</dbReference>
<reference evidence="1 2" key="1">
    <citation type="submission" date="2013-04" db="EMBL/GenBank/DDBJ databases">
        <title>The Genome Sequence of Treponema medium ATCC 700293.</title>
        <authorList>
            <consortium name="The Broad Institute Genomics Platform"/>
            <person name="Earl A."/>
            <person name="Ward D."/>
            <person name="Feldgarden M."/>
            <person name="Gevers D."/>
            <person name="Leonetti C."/>
            <person name="Blanton J.M."/>
            <person name="Dewhirst F.E."/>
            <person name="Izard J."/>
            <person name="Walker B."/>
            <person name="Young S."/>
            <person name="Zeng Q."/>
            <person name="Gargeya S."/>
            <person name="Fitzgerald M."/>
            <person name="Haas B."/>
            <person name="Abouelleil A."/>
            <person name="Allen A.W."/>
            <person name="Alvarado L."/>
            <person name="Arachchi H.M."/>
            <person name="Berlin A.M."/>
            <person name="Chapman S.B."/>
            <person name="Gainer-Dewar J."/>
            <person name="Goldberg J."/>
            <person name="Griggs A."/>
            <person name="Gujja S."/>
            <person name="Hansen M."/>
            <person name="Howarth C."/>
            <person name="Imamovic A."/>
            <person name="Ireland A."/>
            <person name="Larimer J."/>
            <person name="McCowan C."/>
            <person name="Murphy C."/>
            <person name="Pearson M."/>
            <person name="Poon T.W."/>
            <person name="Priest M."/>
            <person name="Roberts A."/>
            <person name="Saif S."/>
            <person name="Shea T."/>
            <person name="Sisk P."/>
            <person name="Sykes S."/>
            <person name="Wortman J."/>
            <person name="Nusbaum C."/>
            <person name="Birren B."/>
        </authorList>
    </citation>
    <scope>NUCLEOTIDE SEQUENCE [LARGE SCALE GENOMIC DNA]</scope>
    <source>
        <strain evidence="1 2">ATCC 700293</strain>
    </source>
</reference>